<dbReference type="EMBL" id="JYFE01000074">
    <property type="protein sequence ID" value="KIT14532.1"/>
    <property type="molecule type" value="Genomic_DNA"/>
</dbReference>
<reference evidence="1 2" key="1">
    <citation type="submission" date="2015-02" db="EMBL/GenBank/DDBJ databases">
        <title>Genome Sequence of Jannaschia aquimarina DSM28248, a member of the Roseobacter clade.</title>
        <authorList>
            <person name="Voget S."/>
            <person name="Daniel R."/>
        </authorList>
    </citation>
    <scope>NUCLEOTIDE SEQUENCE [LARGE SCALE GENOMIC DNA]</scope>
    <source>
        <strain evidence="1 2">GSW-M26</strain>
    </source>
</reference>
<keyword evidence="2" id="KW-1185">Reference proteome</keyword>
<proteinExistence type="predicted"/>
<dbReference type="Proteomes" id="UP000032232">
    <property type="component" value="Unassembled WGS sequence"/>
</dbReference>
<accession>A0A0D1CII2</accession>
<organism evidence="1 2">
    <name type="scientific">Jannaschia aquimarina</name>
    <dbReference type="NCBI Taxonomy" id="935700"/>
    <lineage>
        <taxon>Bacteria</taxon>
        <taxon>Pseudomonadati</taxon>
        <taxon>Pseudomonadota</taxon>
        <taxon>Alphaproteobacteria</taxon>
        <taxon>Rhodobacterales</taxon>
        <taxon>Roseobacteraceae</taxon>
        <taxon>Jannaschia</taxon>
    </lineage>
</organism>
<comment type="caution">
    <text evidence="1">The sequence shown here is derived from an EMBL/GenBank/DDBJ whole genome shotgun (WGS) entry which is preliminary data.</text>
</comment>
<protein>
    <submittedName>
        <fullName evidence="1">Uncharacterized protein</fullName>
    </submittedName>
</protein>
<dbReference type="AlphaFoldDB" id="A0A0D1CII2"/>
<sequence>MAITMLVAFLGTALVVLTPLVLPLPRRKDAIGVPHRDI</sequence>
<evidence type="ECO:0000313" key="2">
    <source>
        <dbReference type="Proteomes" id="UP000032232"/>
    </source>
</evidence>
<name>A0A0D1CII2_9RHOB</name>
<gene>
    <name evidence="1" type="ORF">jaqu_38220</name>
</gene>
<evidence type="ECO:0000313" key="1">
    <source>
        <dbReference type="EMBL" id="KIT14532.1"/>
    </source>
</evidence>